<accession>A0AA37BPG8</accession>
<name>A0AA37BPG8_9ACTN</name>
<dbReference type="Proteomes" id="UP000627984">
    <property type="component" value="Unassembled WGS sequence"/>
</dbReference>
<proteinExistence type="predicted"/>
<sequence>MPPDRPKAAVSPAADGKWHSREQLSTLLVPITVHMNFWIRWFSSLVARAEEIAATASGPATAARRPRVT</sequence>
<reference evidence="1" key="2">
    <citation type="submission" date="2022-09" db="EMBL/GenBank/DDBJ databases">
        <authorList>
            <person name="Sun Q."/>
            <person name="Ohkuma M."/>
        </authorList>
    </citation>
    <scope>NUCLEOTIDE SEQUENCE</scope>
    <source>
        <strain evidence="1">JCM 3093</strain>
    </source>
</reference>
<organism evidence="1 2">
    <name type="scientific">Planomonospora parontospora</name>
    <dbReference type="NCBI Taxonomy" id="58119"/>
    <lineage>
        <taxon>Bacteria</taxon>
        <taxon>Bacillati</taxon>
        <taxon>Actinomycetota</taxon>
        <taxon>Actinomycetes</taxon>
        <taxon>Streptosporangiales</taxon>
        <taxon>Streptosporangiaceae</taxon>
        <taxon>Planomonospora</taxon>
    </lineage>
</organism>
<dbReference type="EMBL" id="BMQD01000049">
    <property type="protein sequence ID" value="GGK99581.1"/>
    <property type="molecule type" value="Genomic_DNA"/>
</dbReference>
<protein>
    <submittedName>
        <fullName evidence="1">Uncharacterized protein</fullName>
    </submittedName>
</protein>
<gene>
    <name evidence="1" type="ORF">GCM10010126_68960</name>
</gene>
<reference evidence="1" key="1">
    <citation type="journal article" date="2014" name="Int. J. Syst. Evol. Microbiol.">
        <title>Complete genome sequence of Corynebacterium casei LMG S-19264T (=DSM 44701T), isolated from a smear-ripened cheese.</title>
        <authorList>
            <consortium name="US DOE Joint Genome Institute (JGI-PGF)"/>
            <person name="Walter F."/>
            <person name="Albersmeier A."/>
            <person name="Kalinowski J."/>
            <person name="Ruckert C."/>
        </authorList>
    </citation>
    <scope>NUCLEOTIDE SEQUENCE</scope>
    <source>
        <strain evidence="1">JCM 3093</strain>
    </source>
</reference>
<dbReference type="AlphaFoldDB" id="A0AA37BPG8"/>
<evidence type="ECO:0000313" key="2">
    <source>
        <dbReference type="Proteomes" id="UP000627984"/>
    </source>
</evidence>
<comment type="caution">
    <text evidence="1">The sequence shown here is derived from an EMBL/GenBank/DDBJ whole genome shotgun (WGS) entry which is preliminary data.</text>
</comment>
<evidence type="ECO:0000313" key="1">
    <source>
        <dbReference type="EMBL" id="GGK99581.1"/>
    </source>
</evidence>